<evidence type="ECO:0000313" key="4">
    <source>
        <dbReference type="Proteomes" id="UP000294847"/>
    </source>
</evidence>
<dbReference type="PANTHER" id="PTHR42032">
    <property type="entry name" value="YALI0E30679P"/>
    <property type="match status" value="1"/>
</dbReference>
<feature type="compositionally biased region" description="Pro residues" evidence="1">
    <location>
        <begin position="10"/>
        <end position="23"/>
    </location>
</feature>
<feature type="transmembrane region" description="Helical" evidence="2">
    <location>
        <begin position="235"/>
        <end position="255"/>
    </location>
</feature>
<dbReference type="AlphaFoldDB" id="A0A4P7N072"/>
<accession>A0A4P7N072</accession>
<evidence type="ECO:0000256" key="2">
    <source>
        <dbReference type="SAM" id="Phobius"/>
    </source>
</evidence>
<sequence>MPTIASTSTAPPPPLLSAAPPGPGLRRSANGNGNGNGNGHGTNGGPHRRRSDIGTTGEPSAGNGNGFDHHRRRYSNVSSDPDTFDIRSLGPDFPPDTFDKPMRQQLLNWQSVPLVLALLPAIAGLLFKNGSDFVTDALLLALAAVILHAAITKPWTWYQLAQEIRLVDQVPDVVHESSDQDDELSCEDGESMDDEYSFKPRTRARLGKKRKTSPGETKLTERQKQAMAELRLHETFALVSCFAFPVLGAILLHVIRSQLSRPSEGLVSDYNLAIFILAAEIRPVRHLLHLFESRTWRMQRIVASNPFLESEPQSIALQLDHLSERIDQLETRAAADDTDAISEATSQRREAILRDAKTQIQPEVKALYRTVRQFEKKYIVLAVQVDNRLHLLDRRIEDAITVAAHAAKSCRPRPSLLRTTSEQTLGLLFLPVQITKSLLSLPFRLLGTAVGLFFRAPRKTNRGYRSGRSSRSSSACGDRSSRASSRR</sequence>
<keyword evidence="2" id="KW-1133">Transmembrane helix</keyword>
<keyword evidence="2" id="KW-0812">Transmembrane</keyword>
<organism evidence="3 4">
    <name type="scientific">Pyricularia oryzae</name>
    <name type="common">Rice blast fungus</name>
    <name type="synonym">Magnaporthe oryzae</name>
    <dbReference type="NCBI Taxonomy" id="318829"/>
    <lineage>
        <taxon>Eukaryota</taxon>
        <taxon>Fungi</taxon>
        <taxon>Dikarya</taxon>
        <taxon>Ascomycota</taxon>
        <taxon>Pezizomycotina</taxon>
        <taxon>Sordariomycetes</taxon>
        <taxon>Sordariomycetidae</taxon>
        <taxon>Magnaporthales</taxon>
        <taxon>Pyriculariaceae</taxon>
        <taxon>Pyricularia</taxon>
    </lineage>
</organism>
<dbReference type="EMBL" id="CP034205">
    <property type="protein sequence ID" value="QBZ55609.1"/>
    <property type="molecule type" value="Genomic_DNA"/>
</dbReference>
<dbReference type="Proteomes" id="UP000294847">
    <property type="component" value="Chromosome 2"/>
</dbReference>
<feature type="compositionally biased region" description="Low complexity" evidence="1">
    <location>
        <begin position="463"/>
        <end position="478"/>
    </location>
</feature>
<proteinExistence type="predicted"/>
<feature type="transmembrane region" description="Helical" evidence="2">
    <location>
        <begin position="133"/>
        <end position="151"/>
    </location>
</feature>
<feature type="region of interest" description="Disordered" evidence="1">
    <location>
        <begin position="1"/>
        <end position="92"/>
    </location>
</feature>
<feature type="transmembrane region" description="Helical" evidence="2">
    <location>
        <begin position="106"/>
        <end position="127"/>
    </location>
</feature>
<feature type="compositionally biased region" description="Gly residues" evidence="1">
    <location>
        <begin position="32"/>
        <end position="44"/>
    </location>
</feature>
<feature type="compositionally biased region" description="Acidic residues" evidence="1">
    <location>
        <begin position="179"/>
        <end position="195"/>
    </location>
</feature>
<feature type="region of interest" description="Disordered" evidence="1">
    <location>
        <begin position="176"/>
        <end position="197"/>
    </location>
</feature>
<dbReference type="PANTHER" id="PTHR42032:SF1">
    <property type="entry name" value="YALI0E30679P"/>
    <property type="match status" value="1"/>
</dbReference>
<reference evidence="3 4" key="1">
    <citation type="journal article" date="2019" name="Mol. Biol. Evol.">
        <title>Blast fungal genomes show frequent chromosomal changes, gene gains and losses, and effector gene turnover.</title>
        <authorList>
            <person name="Gomez Luciano L.B."/>
            <person name="Jason Tsai I."/>
            <person name="Chuma I."/>
            <person name="Tosa Y."/>
            <person name="Chen Y.H."/>
            <person name="Li J.Y."/>
            <person name="Li M.Y."/>
            <person name="Jade Lu M.Y."/>
            <person name="Nakayashiki H."/>
            <person name="Li W.H."/>
        </authorList>
    </citation>
    <scope>NUCLEOTIDE SEQUENCE [LARGE SCALE GENOMIC DNA]</scope>
    <source>
        <strain evidence="3">MZ5-1-6</strain>
    </source>
</reference>
<name>A0A4P7N072_PYROR</name>
<evidence type="ECO:0000256" key="1">
    <source>
        <dbReference type="SAM" id="MobiDB-lite"/>
    </source>
</evidence>
<keyword evidence="2" id="KW-0472">Membrane</keyword>
<feature type="region of interest" description="Disordered" evidence="1">
    <location>
        <begin position="461"/>
        <end position="487"/>
    </location>
</feature>
<protein>
    <submittedName>
        <fullName evidence="3">Uncharacterized protein</fullName>
    </submittedName>
</protein>
<evidence type="ECO:0000313" key="3">
    <source>
        <dbReference type="EMBL" id="QBZ55609.1"/>
    </source>
</evidence>
<gene>
    <name evidence="3" type="ORF">PoMZ_00510</name>
</gene>